<dbReference type="InterPro" id="IPR000477">
    <property type="entry name" value="RT_dom"/>
</dbReference>
<name>A0A5B6WR97_9ROSI</name>
<dbReference type="InterPro" id="IPR053134">
    <property type="entry name" value="RNA-dir_DNA_polymerase"/>
</dbReference>
<comment type="caution">
    <text evidence="2">The sequence shown here is derived from an EMBL/GenBank/DDBJ whole genome shotgun (WGS) entry which is preliminary data.</text>
</comment>
<dbReference type="PANTHER" id="PTHR24559:SF444">
    <property type="entry name" value="REVERSE TRANSCRIPTASE DOMAIN-CONTAINING PROTEIN"/>
    <property type="match status" value="1"/>
</dbReference>
<dbReference type="GO" id="GO:0003964">
    <property type="term" value="F:RNA-directed DNA polymerase activity"/>
    <property type="evidence" value="ECO:0007669"/>
    <property type="project" value="UniProtKB-KW"/>
</dbReference>
<proteinExistence type="predicted"/>
<dbReference type="Gene3D" id="3.10.10.10">
    <property type="entry name" value="HIV Type 1 Reverse Transcriptase, subunit A, domain 1"/>
    <property type="match status" value="1"/>
</dbReference>
<keyword evidence="2" id="KW-0808">Transferase</keyword>
<feature type="domain" description="Reverse transcriptase" evidence="1">
    <location>
        <begin position="21"/>
        <end position="115"/>
    </location>
</feature>
<keyword evidence="3" id="KW-1185">Reference proteome</keyword>
<dbReference type="CDD" id="cd01647">
    <property type="entry name" value="RT_LTR"/>
    <property type="match status" value="1"/>
</dbReference>
<dbReference type="EMBL" id="SMMG02000002">
    <property type="protein sequence ID" value="KAA3483888.1"/>
    <property type="molecule type" value="Genomic_DNA"/>
</dbReference>
<evidence type="ECO:0000259" key="1">
    <source>
        <dbReference type="Pfam" id="PF00078"/>
    </source>
</evidence>
<keyword evidence="2" id="KW-0548">Nucleotidyltransferase</keyword>
<dbReference type="AlphaFoldDB" id="A0A5B6WR97"/>
<dbReference type="OrthoDB" id="999584at2759"/>
<dbReference type="PANTHER" id="PTHR24559">
    <property type="entry name" value="TRANSPOSON TY3-I GAG-POL POLYPROTEIN"/>
    <property type="match status" value="1"/>
</dbReference>
<dbReference type="Proteomes" id="UP000325315">
    <property type="component" value="Unassembled WGS sequence"/>
</dbReference>
<dbReference type="Gene3D" id="3.30.70.270">
    <property type="match status" value="1"/>
</dbReference>
<reference evidence="3" key="1">
    <citation type="journal article" date="2019" name="Plant Biotechnol. J.">
        <title>Genome sequencing of the Australian wild diploid species Gossypium australe highlights disease resistance and delayed gland morphogenesis.</title>
        <authorList>
            <person name="Cai Y."/>
            <person name="Cai X."/>
            <person name="Wang Q."/>
            <person name="Wang P."/>
            <person name="Zhang Y."/>
            <person name="Cai C."/>
            <person name="Xu Y."/>
            <person name="Wang K."/>
            <person name="Zhou Z."/>
            <person name="Wang C."/>
            <person name="Geng S."/>
            <person name="Li B."/>
            <person name="Dong Q."/>
            <person name="Hou Y."/>
            <person name="Wang H."/>
            <person name="Ai P."/>
            <person name="Liu Z."/>
            <person name="Yi F."/>
            <person name="Sun M."/>
            <person name="An G."/>
            <person name="Cheng J."/>
            <person name="Zhang Y."/>
            <person name="Shi Q."/>
            <person name="Xie Y."/>
            <person name="Shi X."/>
            <person name="Chang Y."/>
            <person name="Huang F."/>
            <person name="Chen Y."/>
            <person name="Hong S."/>
            <person name="Mi L."/>
            <person name="Sun Q."/>
            <person name="Zhang L."/>
            <person name="Zhou B."/>
            <person name="Peng R."/>
            <person name="Zhang X."/>
            <person name="Liu F."/>
        </authorList>
    </citation>
    <scope>NUCLEOTIDE SEQUENCE [LARGE SCALE GENOMIC DNA]</scope>
    <source>
        <strain evidence="3">cv. PA1801</strain>
    </source>
</reference>
<evidence type="ECO:0000313" key="2">
    <source>
        <dbReference type="EMBL" id="KAA3483888.1"/>
    </source>
</evidence>
<gene>
    <name evidence="2" type="ORF">EPI10_006019</name>
</gene>
<organism evidence="2 3">
    <name type="scientific">Gossypium australe</name>
    <dbReference type="NCBI Taxonomy" id="47621"/>
    <lineage>
        <taxon>Eukaryota</taxon>
        <taxon>Viridiplantae</taxon>
        <taxon>Streptophyta</taxon>
        <taxon>Embryophyta</taxon>
        <taxon>Tracheophyta</taxon>
        <taxon>Spermatophyta</taxon>
        <taxon>Magnoliopsida</taxon>
        <taxon>eudicotyledons</taxon>
        <taxon>Gunneridae</taxon>
        <taxon>Pentapetalae</taxon>
        <taxon>rosids</taxon>
        <taxon>malvids</taxon>
        <taxon>Malvales</taxon>
        <taxon>Malvaceae</taxon>
        <taxon>Malvoideae</taxon>
        <taxon>Gossypium</taxon>
    </lineage>
</organism>
<sequence>MRLCIDYWIYIVFKDLSTGLVRVKEPYVSKTTFKTRYGHYEFLVMSFGLTNAPATFMDLVNQVFQSYLDHFVVVFIDDILIYSLNEIDHVEHLRAILQTLCQKKLYAKFNKCELWL</sequence>
<dbReference type="Pfam" id="PF00078">
    <property type="entry name" value="RVT_1"/>
    <property type="match status" value="1"/>
</dbReference>
<evidence type="ECO:0000313" key="3">
    <source>
        <dbReference type="Proteomes" id="UP000325315"/>
    </source>
</evidence>
<keyword evidence="2" id="KW-0695">RNA-directed DNA polymerase</keyword>
<protein>
    <submittedName>
        <fullName evidence="2">RNA-directed DNA polymerase-like protein</fullName>
    </submittedName>
</protein>
<dbReference type="SUPFAM" id="SSF56672">
    <property type="entry name" value="DNA/RNA polymerases"/>
    <property type="match status" value="1"/>
</dbReference>
<dbReference type="InterPro" id="IPR043128">
    <property type="entry name" value="Rev_trsase/Diguanyl_cyclase"/>
</dbReference>
<accession>A0A5B6WR97</accession>
<dbReference type="InterPro" id="IPR043502">
    <property type="entry name" value="DNA/RNA_pol_sf"/>
</dbReference>